<reference evidence="1 2" key="1">
    <citation type="submission" date="2018-06" db="EMBL/GenBank/DDBJ databases">
        <title>Genomic Encyclopedia of Type Strains, Phase IV (KMG-IV): sequencing the most valuable type-strain genomes for metagenomic binning, comparative biology and taxonomic classification.</title>
        <authorList>
            <person name="Goeker M."/>
        </authorList>
    </citation>
    <scope>NUCLEOTIDE SEQUENCE [LARGE SCALE GENOMIC DNA]</scope>
    <source>
        <strain evidence="1 2">DSM 24875</strain>
    </source>
</reference>
<accession>A0A366FGI5</accession>
<gene>
    <name evidence="1" type="ORF">DFR50_11239</name>
</gene>
<comment type="caution">
    <text evidence="1">The sequence shown here is derived from an EMBL/GenBank/DDBJ whole genome shotgun (WGS) entry which is preliminary data.</text>
</comment>
<dbReference type="EMBL" id="QNRK01000012">
    <property type="protein sequence ID" value="RBP13070.1"/>
    <property type="molecule type" value="Genomic_DNA"/>
</dbReference>
<evidence type="ECO:0000313" key="2">
    <source>
        <dbReference type="Proteomes" id="UP000253529"/>
    </source>
</evidence>
<dbReference type="Pfam" id="PF11284">
    <property type="entry name" value="DUF3085"/>
    <property type="match status" value="1"/>
</dbReference>
<proteinExistence type="predicted"/>
<name>A0A366FGI5_9HYPH</name>
<evidence type="ECO:0000313" key="1">
    <source>
        <dbReference type="EMBL" id="RBP13070.1"/>
    </source>
</evidence>
<sequence length="137" mass="14410">MSRLVFKAEDLRRIVTHALAAPSHSVGYGGVKGDVILVHDQGVYLMSAGQPRDLISEGGVSSYVAYAEGCDPGKDSAWWERARELVGGDDFGEHFPWAKAIGAAIDAGATTVAINITQESISLVAFGSNSCLGERAS</sequence>
<dbReference type="RefSeq" id="WP_113889489.1">
    <property type="nucleotide sequence ID" value="NZ_QNRK01000012.1"/>
</dbReference>
<protein>
    <submittedName>
        <fullName evidence="1">DUF3085 family protein</fullName>
    </submittedName>
</protein>
<keyword evidence="2" id="KW-1185">Reference proteome</keyword>
<dbReference type="OrthoDB" id="7277249at2"/>
<organism evidence="1 2">
    <name type="scientific">Roseiarcus fermentans</name>
    <dbReference type="NCBI Taxonomy" id="1473586"/>
    <lineage>
        <taxon>Bacteria</taxon>
        <taxon>Pseudomonadati</taxon>
        <taxon>Pseudomonadota</taxon>
        <taxon>Alphaproteobacteria</taxon>
        <taxon>Hyphomicrobiales</taxon>
        <taxon>Roseiarcaceae</taxon>
        <taxon>Roseiarcus</taxon>
    </lineage>
</organism>
<dbReference type="AlphaFoldDB" id="A0A366FGI5"/>
<dbReference type="InterPro" id="IPR021436">
    <property type="entry name" value="DUF3085"/>
</dbReference>
<dbReference type="Proteomes" id="UP000253529">
    <property type="component" value="Unassembled WGS sequence"/>
</dbReference>